<evidence type="ECO:0000256" key="6">
    <source>
        <dbReference type="ARBA" id="ARBA00023449"/>
    </source>
</evidence>
<feature type="domain" description="FH2" evidence="9">
    <location>
        <begin position="613"/>
        <end position="1010"/>
    </location>
</feature>
<dbReference type="PROSITE" id="PS51444">
    <property type="entry name" value="FH2"/>
    <property type="match status" value="1"/>
</dbReference>
<evidence type="ECO:0000256" key="5">
    <source>
        <dbReference type="ARBA" id="ARBA00023212"/>
    </source>
</evidence>
<dbReference type="Gene3D" id="1.25.10.10">
    <property type="entry name" value="Leucine-rich Repeat Variant"/>
    <property type="match status" value="1"/>
</dbReference>
<evidence type="ECO:0000259" key="9">
    <source>
        <dbReference type="PROSITE" id="PS51444"/>
    </source>
</evidence>
<feature type="compositionally biased region" description="Pro residues" evidence="7">
    <location>
        <begin position="487"/>
        <end position="498"/>
    </location>
</feature>
<feature type="region of interest" description="Disordered" evidence="7">
    <location>
        <begin position="560"/>
        <end position="616"/>
    </location>
</feature>
<dbReference type="AlphaFoldDB" id="A0A7J7V060"/>
<feature type="region of interest" description="Disordered" evidence="7">
    <location>
        <begin position="342"/>
        <end position="407"/>
    </location>
</feature>
<keyword evidence="3" id="KW-0597">Phosphoprotein</keyword>
<dbReference type="InterPro" id="IPR015425">
    <property type="entry name" value="FH2_Formin"/>
</dbReference>
<dbReference type="GO" id="GO:0051015">
    <property type="term" value="F:actin filament binding"/>
    <property type="evidence" value="ECO:0007669"/>
    <property type="project" value="TreeGrafter"/>
</dbReference>
<feature type="region of interest" description="Disordered" evidence="7">
    <location>
        <begin position="467"/>
        <end position="533"/>
    </location>
</feature>
<reference evidence="10 11" key="1">
    <citation type="journal article" date="2020" name="Nature">
        <title>Six reference-quality genomes reveal evolution of bat adaptations.</title>
        <authorList>
            <person name="Jebb D."/>
            <person name="Huang Z."/>
            <person name="Pippel M."/>
            <person name="Hughes G.M."/>
            <person name="Lavrichenko K."/>
            <person name="Devanna P."/>
            <person name="Winkler S."/>
            <person name="Jermiin L.S."/>
            <person name="Skirmuntt E.C."/>
            <person name="Katzourakis A."/>
            <person name="Burkitt-Gray L."/>
            <person name="Ray D.A."/>
            <person name="Sullivan K.A.M."/>
            <person name="Roscito J.G."/>
            <person name="Kirilenko B.M."/>
            <person name="Davalos L.M."/>
            <person name="Corthals A.P."/>
            <person name="Power M.L."/>
            <person name="Jones G."/>
            <person name="Ransome R.D."/>
            <person name="Dechmann D.K.N."/>
            <person name="Locatelli A.G."/>
            <person name="Puechmaille S.J."/>
            <person name="Fedrigo O."/>
            <person name="Jarvis E.D."/>
            <person name="Hiller M."/>
            <person name="Vernes S.C."/>
            <person name="Myers E.W."/>
            <person name="Teeling E.C."/>
        </authorList>
    </citation>
    <scope>NUCLEOTIDE SEQUENCE [LARGE SCALE GENOMIC DNA]</scope>
    <source>
        <strain evidence="10">MPipKuh1</strain>
        <tissue evidence="10">Flight muscle</tissue>
    </source>
</reference>
<dbReference type="GO" id="GO:0005856">
    <property type="term" value="C:cytoskeleton"/>
    <property type="evidence" value="ECO:0007669"/>
    <property type="project" value="UniProtKB-SubCell"/>
</dbReference>
<dbReference type="SUPFAM" id="SSF101447">
    <property type="entry name" value="Formin homology 2 domain (FH2 domain)"/>
    <property type="match status" value="1"/>
</dbReference>
<dbReference type="Proteomes" id="UP000558488">
    <property type="component" value="Unassembled WGS sequence"/>
</dbReference>
<name>A0A7J7V060_PIPKU</name>
<keyword evidence="2" id="KW-0963">Cytoplasm</keyword>
<evidence type="ECO:0000256" key="4">
    <source>
        <dbReference type="ARBA" id="ARBA00023203"/>
    </source>
</evidence>
<feature type="compositionally biased region" description="Basic residues" evidence="7">
    <location>
        <begin position="1124"/>
        <end position="1139"/>
    </location>
</feature>
<feature type="compositionally biased region" description="Pro residues" evidence="7">
    <location>
        <begin position="568"/>
        <end position="611"/>
    </location>
</feature>
<keyword evidence="4" id="KW-0009">Actin-binding</keyword>
<feature type="compositionally biased region" description="Low complexity" evidence="7">
    <location>
        <begin position="1087"/>
        <end position="1098"/>
    </location>
</feature>
<dbReference type="Gene3D" id="1.20.58.2220">
    <property type="entry name" value="Formin, FH2 domain"/>
    <property type="match status" value="1"/>
</dbReference>
<evidence type="ECO:0000313" key="10">
    <source>
        <dbReference type="EMBL" id="KAF6318452.1"/>
    </source>
</evidence>
<feature type="compositionally biased region" description="Basic and acidic residues" evidence="7">
    <location>
        <begin position="1000"/>
        <end position="1017"/>
    </location>
</feature>
<accession>A0A7J7V060</accession>
<feature type="domain" description="GBD/FH3" evidence="8">
    <location>
        <begin position="53"/>
        <end position="455"/>
    </location>
</feature>
<evidence type="ECO:0000256" key="2">
    <source>
        <dbReference type="ARBA" id="ARBA00022490"/>
    </source>
</evidence>
<dbReference type="InterPro" id="IPR016024">
    <property type="entry name" value="ARM-type_fold"/>
</dbReference>
<keyword evidence="5" id="KW-0206">Cytoskeleton</keyword>
<feature type="region of interest" description="Disordered" evidence="7">
    <location>
        <begin position="994"/>
        <end position="1024"/>
    </location>
</feature>
<feature type="compositionally biased region" description="Basic and acidic residues" evidence="7">
    <location>
        <begin position="354"/>
        <end position="367"/>
    </location>
</feature>
<dbReference type="InterPro" id="IPR042201">
    <property type="entry name" value="FH2_Formin_sf"/>
</dbReference>
<comment type="subcellular location">
    <subcellularLocation>
        <location evidence="1">Cytoplasm</location>
        <location evidence="1">Cytoskeleton</location>
    </subcellularLocation>
</comment>
<dbReference type="GO" id="GO:0030866">
    <property type="term" value="P:cortical actin cytoskeleton organization"/>
    <property type="evidence" value="ECO:0007669"/>
    <property type="project" value="TreeGrafter"/>
</dbReference>
<dbReference type="EMBL" id="JACAGB010000017">
    <property type="protein sequence ID" value="KAF6318452.1"/>
    <property type="molecule type" value="Genomic_DNA"/>
</dbReference>
<dbReference type="GO" id="GO:0005737">
    <property type="term" value="C:cytoplasm"/>
    <property type="evidence" value="ECO:0007669"/>
    <property type="project" value="TreeGrafter"/>
</dbReference>
<dbReference type="Pfam" id="PF18382">
    <property type="entry name" value="Formin_GBD_N"/>
    <property type="match status" value="1"/>
</dbReference>
<dbReference type="PANTHER" id="PTHR45920:SF2">
    <property type="entry name" value="FH1_FH2 DOMAIN-CONTAINING PROTEIN 1"/>
    <property type="match status" value="1"/>
</dbReference>
<dbReference type="InterPro" id="IPR056771">
    <property type="entry name" value="FH3_FHOD1-3-like"/>
</dbReference>
<feature type="compositionally biased region" description="Low complexity" evidence="7">
    <location>
        <begin position="383"/>
        <end position="398"/>
    </location>
</feature>
<dbReference type="FunFam" id="1.20.58.2220:FF:000004">
    <property type="entry name" value="Formin homology 2 domain-containing 3"/>
    <property type="match status" value="1"/>
</dbReference>
<evidence type="ECO:0000256" key="1">
    <source>
        <dbReference type="ARBA" id="ARBA00004245"/>
    </source>
</evidence>
<evidence type="ECO:0000313" key="11">
    <source>
        <dbReference type="Proteomes" id="UP000558488"/>
    </source>
</evidence>
<dbReference type="Pfam" id="PF02181">
    <property type="entry name" value="FH2"/>
    <property type="match status" value="1"/>
</dbReference>
<feature type="region of interest" description="Disordered" evidence="7">
    <location>
        <begin position="1056"/>
        <end position="1140"/>
    </location>
</feature>
<keyword evidence="11" id="KW-1185">Reference proteome</keyword>
<proteinExistence type="inferred from homology"/>
<sequence>MAGGEDRGDGEPVSVVTVRVQYLEDTDPFACANFPEPRRAPTCSLDGALPLGAQIPALHRLLGAPLKLEDCALQVSPSGYYLDPELSLEEQREMLEGFYEEISKGRKPTLILRTQLSVRVNAILEKLYGSSGPELRRSLFSLKQIFQEDKDLVPEFVHSEGLSCLIRVGAAADHNYQSYILRALGQVMLFVDGMLGVVAHTETVQWLYMLCASLSRLVVKTALKLLLVFVEYSESNAPLFIYAVNCVASTTGALPWANLVSILEEKNGADPELLVYTVTLINKTLAALPDQDSFYDVTDALEQQGMEALVQRHLGAAGTDIDLRAQLVLYESALRMEDGDMEEAAAGGRRERRKPSSEEGKRSRRSLEGGGCHARTPEPGPTGPSSCFSSSTSSGPDPLTSPVPSPMGPASGLCTSVNLFPALSVASSADNERSIYKARFLENVAAAETEKQAALAQGRAETLAGAVPDEADGHPDARELWSTPEPALVPAPRTPHSPAPRVLLRSQRSLEPEPKEPLAPPSPKAEPTQEFPIHVPRLCIGDLDFSDLREDEDQDILNTETVEAGKGVPPPPPPLPLLSEGPPPPPPPPPPPLKGPFPPPPPPVAPLPPSAPDGLALPTKRKTVKLFWRELKLAGGPGSAGSRFGPCSTLWASLEPVSVDTARLEHLFESRAKDVLPSKKAGEGRRTMTVVLDPKRSNAINIGLTTLPPVHVIKAALVNFDEFAVSKDGIEKLLTMMPTEEERQKIEEAQLANPDIPLGPAETFLMTLASIGGLAARLQLWAFKLDYDSMEREIAEPLFDLKVGMEQLVHNATFRCILATLLAVGNFLNGSQSSGFELSYLEKVSEVKDTVRRQSLLHHLCSLVLQMRPDSSDLYSEIPALTRCAKVDFEQLAENLGQLEHRSRAAEESLRSLAKHELAPALRARLTHFLAHCSRRVNMLRVVHRRVCNRFHAFLLYLGYSAQAAREVRIMQFCHTLREFSLEYRTCRDRVLQQQQKRATYRERNKTRGRMITETEKFSGVAGEAPSNLSVPVAVGSGPGQGDADSHASMKSLLTSKPEDTTHSRRSRGLVQSSSPVPTAVRASNAPPEESPGSGSPSDTSDEIMDLLVQSVTKSNPRALAARERKRSRGNRKSLRRTLKSGLGEDLVQALGLSKGPGLEV</sequence>
<gene>
    <name evidence="10" type="ORF">mPipKuh1_005084</name>
</gene>
<feature type="region of interest" description="Disordered" evidence="7">
    <location>
        <begin position="1029"/>
        <end position="1048"/>
    </location>
</feature>
<evidence type="ECO:0000256" key="7">
    <source>
        <dbReference type="SAM" id="MobiDB-lite"/>
    </source>
</evidence>
<dbReference type="SUPFAM" id="SSF48371">
    <property type="entry name" value="ARM repeat"/>
    <property type="match status" value="1"/>
</dbReference>
<dbReference type="Pfam" id="PF24959">
    <property type="entry name" value="FH3_FHOD1-3"/>
    <property type="match status" value="1"/>
</dbReference>
<protein>
    <submittedName>
        <fullName evidence="10">Formin homology 2 domain containing 1</fullName>
    </submittedName>
</protein>
<evidence type="ECO:0000259" key="8">
    <source>
        <dbReference type="PROSITE" id="PS51232"/>
    </source>
</evidence>
<dbReference type="InterPro" id="IPR014768">
    <property type="entry name" value="GBD/FH3_dom"/>
</dbReference>
<dbReference type="PANTHER" id="PTHR45920">
    <property type="entry name" value="FORMIN HOMOLOGY 2 DOMAIN CONTAINING, ISOFORM I"/>
    <property type="match status" value="1"/>
</dbReference>
<evidence type="ECO:0000256" key="3">
    <source>
        <dbReference type="ARBA" id="ARBA00022553"/>
    </source>
</evidence>
<dbReference type="InterPro" id="IPR041387">
    <property type="entry name" value="FHOD1_GBD_N"/>
</dbReference>
<organism evidence="10 11">
    <name type="scientific">Pipistrellus kuhlii</name>
    <name type="common">Kuhl's pipistrelle</name>
    <dbReference type="NCBI Taxonomy" id="59472"/>
    <lineage>
        <taxon>Eukaryota</taxon>
        <taxon>Metazoa</taxon>
        <taxon>Chordata</taxon>
        <taxon>Craniata</taxon>
        <taxon>Vertebrata</taxon>
        <taxon>Euteleostomi</taxon>
        <taxon>Mammalia</taxon>
        <taxon>Eutheria</taxon>
        <taxon>Laurasiatheria</taxon>
        <taxon>Chiroptera</taxon>
        <taxon>Yangochiroptera</taxon>
        <taxon>Vespertilionidae</taxon>
        <taxon>Pipistrellus</taxon>
    </lineage>
</organism>
<dbReference type="InterPro" id="IPR011989">
    <property type="entry name" value="ARM-like"/>
</dbReference>
<dbReference type="SMART" id="SM00498">
    <property type="entry name" value="FH2"/>
    <property type="match status" value="1"/>
</dbReference>
<comment type="caution">
    <text evidence="10">The sequence shown here is derived from an EMBL/GenBank/DDBJ whole genome shotgun (WGS) entry which is preliminary data.</text>
</comment>
<comment type="similarity">
    <text evidence="6">Belongs to the formin homology family.</text>
</comment>
<dbReference type="FunFam" id="1.25.10.10:FF:000056">
    <property type="entry name" value="FH1/FH2 domain-containing protein 3 isoform X1"/>
    <property type="match status" value="1"/>
</dbReference>
<dbReference type="PROSITE" id="PS51232">
    <property type="entry name" value="GBD_FH3"/>
    <property type="match status" value="1"/>
</dbReference>